<protein>
    <submittedName>
        <fullName evidence="2">NurA domain</fullName>
    </submittedName>
</protein>
<reference evidence="2 3" key="1">
    <citation type="journal article" date="2010" name="Stand. Genomic Sci.">
        <title>Complete genome sequence of Ignisphaera aggregans type strain (AQ1.S1).</title>
        <authorList>
            <person name="Goker M."/>
            <person name="Held B."/>
            <person name="Lapidus A."/>
            <person name="Nolan M."/>
            <person name="Spring S."/>
            <person name="Yasawong M."/>
            <person name="Lucas S."/>
            <person name="Glavina Del Rio T."/>
            <person name="Tice H."/>
            <person name="Cheng J.F."/>
            <person name="Goodwin L."/>
            <person name="Tapia R."/>
            <person name="Pitluck S."/>
            <person name="Liolios K."/>
            <person name="Ivanova N."/>
            <person name="Mavromatis K."/>
            <person name="Mikhailova N."/>
            <person name="Pati A."/>
            <person name="Chen A."/>
            <person name="Palaniappan K."/>
            <person name="Brambilla E."/>
            <person name="Land M."/>
            <person name="Hauser L."/>
            <person name="Chang Y.J."/>
            <person name="Jeffries C.D."/>
            <person name="Brettin T."/>
            <person name="Detter J.C."/>
            <person name="Han C."/>
            <person name="Rohde M."/>
            <person name="Sikorski J."/>
            <person name="Woyke T."/>
            <person name="Bristow J."/>
            <person name="Eisen J.A."/>
            <person name="Markowitz V."/>
            <person name="Hugenholtz P."/>
            <person name="Kyrpides N.C."/>
            <person name="Klenk H.P."/>
        </authorList>
    </citation>
    <scope>NUCLEOTIDE SEQUENCE [LARGE SCALE GENOMIC DNA]</scope>
    <source>
        <strain evidence="3">DSM 17230 / JCM 13409 / AQ1.S1</strain>
    </source>
</reference>
<accession>E0SNK9</accession>
<dbReference type="EMBL" id="CP002098">
    <property type="protein sequence ID" value="ADM27805.1"/>
    <property type="molecule type" value="Genomic_DNA"/>
</dbReference>
<dbReference type="AlphaFoldDB" id="E0SNK9"/>
<dbReference type="STRING" id="583356.Igag_0990"/>
<dbReference type="KEGG" id="iag:Igag_0990"/>
<dbReference type="Proteomes" id="UP000001304">
    <property type="component" value="Chromosome"/>
</dbReference>
<sequence>MLTQTLDITLEMYDFIRGKIDENLTIDNIERIRSLWIPYKPCNNPYLRKRSVIAAIDSGYNYIEYRGYALYVVNTVWVKLDPWSGEVIDGFVDMDVVGVPNIEYELSLLSMAMEINTALNIINDVDILLMDGSLIAMFSKLRRASIEHGHELLDAKKIDVSRVLKELIYMVSLNPRKIVFISKNSNARDLLGFVKGDIYYFERYTDGVPGYSRPIDLVYSKHLSIATIARVFRNYSRNVTGLNNSIGLSYIRFEPFSRIYRVEFVFEPHESLDDILKSLIDSISENTVQGYPYPLMRADQMAKIGFEDMARVAALLGVIEDPRGREPL</sequence>
<dbReference type="BioCyc" id="IAGG583356:GHAH-973-MONOMER"/>
<dbReference type="HOGENOM" id="CLU_846238_0_0_2"/>
<gene>
    <name evidence="2" type="ordered locus">Igag_0990</name>
</gene>
<dbReference type="Pfam" id="PF09376">
    <property type="entry name" value="NurA"/>
    <property type="match status" value="1"/>
</dbReference>
<evidence type="ECO:0000259" key="1">
    <source>
        <dbReference type="SMART" id="SM00933"/>
    </source>
</evidence>
<feature type="domain" description="NurA" evidence="1">
    <location>
        <begin position="51"/>
        <end position="304"/>
    </location>
</feature>
<organism evidence="2 3">
    <name type="scientific">Ignisphaera aggregans (strain DSM 17230 / JCM 13409 / AQ1.S1)</name>
    <dbReference type="NCBI Taxonomy" id="583356"/>
    <lineage>
        <taxon>Archaea</taxon>
        <taxon>Thermoproteota</taxon>
        <taxon>Thermoprotei</taxon>
        <taxon>Desulfurococcales</taxon>
        <taxon>Desulfurococcaceae</taxon>
        <taxon>Ignisphaera</taxon>
    </lineage>
</organism>
<dbReference type="InterPro" id="IPR018977">
    <property type="entry name" value="NurA_domain"/>
</dbReference>
<proteinExistence type="predicted"/>
<evidence type="ECO:0000313" key="3">
    <source>
        <dbReference type="Proteomes" id="UP000001304"/>
    </source>
</evidence>
<name>E0SNK9_IGNAA</name>
<dbReference type="SMART" id="SM00933">
    <property type="entry name" value="NurA"/>
    <property type="match status" value="1"/>
</dbReference>
<evidence type="ECO:0000313" key="2">
    <source>
        <dbReference type="EMBL" id="ADM27805.1"/>
    </source>
</evidence>
<keyword evidence="3" id="KW-1185">Reference proteome</keyword>